<keyword evidence="4" id="KW-0150">Chloroplast</keyword>
<keyword evidence="5" id="KW-0602">Photosynthesis</keyword>
<gene>
    <name evidence="9" type="ORF">CTAYLR_004705</name>
</gene>
<dbReference type="InterPro" id="IPR022796">
    <property type="entry name" value="Chloroa_b-bind"/>
</dbReference>
<dbReference type="Pfam" id="PF00504">
    <property type="entry name" value="Chloroa_b-bind"/>
    <property type="match status" value="1"/>
</dbReference>
<feature type="binding site" evidence="7">
    <location>
        <position position="85"/>
    </location>
    <ligand>
        <name>chlorophyll a</name>
        <dbReference type="ChEBI" id="CHEBI:58416"/>
        <label>1</label>
    </ligand>
</feature>
<keyword evidence="7" id="KW-0148">Chlorophyll</keyword>
<keyword evidence="6" id="KW-0934">Plastid</keyword>
<dbReference type="GO" id="GO:0009507">
    <property type="term" value="C:chloroplast"/>
    <property type="evidence" value="ECO:0007669"/>
    <property type="project" value="UniProtKB-SubCell"/>
</dbReference>
<feature type="binding site" evidence="7">
    <location>
        <position position="195"/>
    </location>
    <ligand>
        <name>chlorophyll a</name>
        <dbReference type="ChEBI" id="CHEBI:58416"/>
        <label>1</label>
    </ligand>
</feature>
<feature type="chain" id="PRO_5042271803" description="Chlorophyll a-b binding protein, chloroplastic" evidence="8">
    <location>
        <begin position="25"/>
        <end position="253"/>
    </location>
</feature>
<keyword evidence="8" id="KW-0732">Signal</keyword>
<dbReference type="GO" id="GO:0016168">
    <property type="term" value="F:chlorophyll binding"/>
    <property type="evidence" value="ECO:0007669"/>
    <property type="project" value="UniProtKB-KW"/>
</dbReference>
<dbReference type="Proteomes" id="UP001230188">
    <property type="component" value="Unassembled WGS sequence"/>
</dbReference>
<feature type="binding site" evidence="7">
    <location>
        <position position="194"/>
    </location>
    <ligand>
        <name>chlorophyll a</name>
        <dbReference type="ChEBI" id="CHEBI:58416"/>
        <label>1</label>
    </ligand>
</feature>
<evidence type="ECO:0000256" key="1">
    <source>
        <dbReference type="ARBA" id="ARBA00004022"/>
    </source>
</evidence>
<evidence type="ECO:0000256" key="6">
    <source>
        <dbReference type="ARBA" id="ARBA00022640"/>
    </source>
</evidence>
<keyword evidence="10" id="KW-1185">Reference proteome</keyword>
<feature type="binding site" evidence="7">
    <location>
        <position position="88"/>
    </location>
    <ligand>
        <name>chlorophyll a</name>
        <dbReference type="ChEBI" id="CHEBI:58416"/>
        <label>1</label>
    </ligand>
</feature>
<sequence>MLFVAVSFLSTLVSHAFVAPETRAATKLNAQPDLSLVPGVYPEKSMPADYGFDPLGLANYDLNLGSARDKARSKVDVVKDYRDAELRHGRLAMLAALAWPIQELASPSLAHDIGSKVLLTADGRSPSVLNGGLGAGPIPLVLLGTAAAIAALDLRALKIKQDSGRDWLPGDFGFDPLRILKGASPLAIKDMQAKEINNGRLAMLAITAYVIQEFITGEPIVVTSEQLFTPIYMYPWFQAFLDHAFGIASFRTG</sequence>
<name>A0AAD7U7D5_9STRA</name>
<feature type="signal peptide" evidence="8">
    <location>
        <begin position="1"/>
        <end position="24"/>
    </location>
</feature>
<feature type="binding site" evidence="7">
    <location>
        <position position="200"/>
    </location>
    <ligand>
        <name>chlorophyll a</name>
        <dbReference type="ChEBI" id="CHEBI:58416"/>
        <label>1</label>
    </ligand>
</feature>
<dbReference type="PANTHER" id="PTHR21649">
    <property type="entry name" value="CHLOROPHYLL A/B BINDING PROTEIN"/>
    <property type="match status" value="1"/>
</dbReference>
<dbReference type="SUPFAM" id="SSF103511">
    <property type="entry name" value="Chlorophyll a-b binding protein"/>
    <property type="match status" value="1"/>
</dbReference>
<dbReference type="GO" id="GO:0016020">
    <property type="term" value="C:membrane"/>
    <property type="evidence" value="ECO:0007669"/>
    <property type="project" value="InterPro"/>
</dbReference>
<feature type="binding site" description="axial binding residue" evidence="7">
    <location>
        <position position="90"/>
    </location>
    <ligand>
        <name>chlorophyll b</name>
        <dbReference type="ChEBI" id="CHEBI:61721"/>
        <label>1</label>
    </ligand>
    <ligandPart>
        <name>Mg</name>
        <dbReference type="ChEBI" id="CHEBI:25107"/>
    </ligandPart>
</feature>
<organism evidence="9 10">
    <name type="scientific">Chrysophaeum taylorii</name>
    <dbReference type="NCBI Taxonomy" id="2483200"/>
    <lineage>
        <taxon>Eukaryota</taxon>
        <taxon>Sar</taxon>
        <taxon>Stramenopiles</taxon>
        <taxon>Ochrophyta</taxon>
        <taxon>Pelagophyceae</taxon>
        <taxon>Pelagomonadales</taxon>
        <taxon>Pelagomonadaceae</taxon>
        <taxon>Chrysophaeum</taxon>
    </lineage>
</organism>
<evidence type="ECO:0000256" key="3">
    <source>
        <dbReference type="ARBA" id="ARBA00005933"/>
    </source>
</evidence>
<comment type="subcellular location">
    <subcellularLocation>
        <location evidence="2">Plastid</location>
        <location evidence="2">Chloroplast</location>
    </subcellularLocation>
</comment>
<evidence type="ECO:0000256" key="8">
    <source>
        <dbReference type="SAM" id="SignalP"/>
    </source>
</evidence>
<dbReference type="Gene3D" id="1.10.3460.10">
    <property type="entry name" value="Chlorophyll a/b binding protein domain"/>
    <property type="match status" value="1"/>
</dbReference>
<dbReference type="InterPro" id="IPR001344">
    <property type="entry name" value="Chloro_AB-bd_pln"/>
</dbReference>
<comment type="similarity">
    <text evidence="3">Belongs to the fucoxanthin chlorophyll protein family.</text>
</comment>
<evidence type="ECO:0000256" key="2">
    <source>
        <dbReference type="ARBA" id="ARBA00004229"/>
    </source>
</evidence>
<dbReference type="EMBL" id="JAQMWT010000552">
    <property type="protein sequence ID" value="KAJ8599591.1"/>
    <property type="molecule type" value="Genomic_DNA"/>
</dbReference>
<evidence type="ECO:0000256" key="4">
    <source>
        <dbReference type="ARBA" id="ARBA00022528"/>
    </source>
</evidence>
<dbReference type="GO" id="GO:0009765">
    <property type="term" value="P:photosynthesis, light harvesting"/>
    <property type="evidence" value="ECO:0007669"/>
    <property type="project" value="InterPro"/>
</dbReference>
<dbReference type="AlphaFoldDB" id="A0AAD7U7D5"/>
<feature type="binding site" evidence="7">
    <location>
        <position position="212"/>
    </location>
    <ligand>
        <name>chlorophyll a</name>
        <dbReference type="ChEBI" id="CHEBI:58416"/>
        <label>1</label>
    </ligand>
</feature>
<feature type="binding site" evidence="7">
    <location>
        <position position="198"/>
    </location>
    <ligand>
        <name>chlorophyll a</name>
        <dbReference type="ChEBI" id="CHEBI:58416"/>
        <label>1</label>
    </ligand>
</feature>
<protein>
    <recommendedName>
        <fullName evidence="11">Chlorophyll a-b binding protein, chloroplastic</fullName>
    </recommendedName>
</protein>
<reference evidence="9" key="1">
    <citation type="submission" date="2023-01" db="EMBL/GenBank/DDBJ databases">
        <title>Metagenome sequencing of chrysophaentin producing Chrysophaeum taylorii.</title>
        <authorList>
            <person name="Davison J."/>
            <person name="Bewley C."/>
        </authorList>
    </citation>
    <scope>NUCLEOTIDE SEQUENCE</scope>
    <source>
        <strain evidence="9">NIES-1699</strain>
    </source>
</reference>
<evidence type="ECO:0000256" key="7">
    <source>
        <dbReference type="PIRSR" id="PIRSR601344-1"/>
    </source>
</evidence>
<comment type="caution">
    <text evidence="9">The sequence shown here is derived from an EMBL/GenBank/DDBJ whole genome shotgun (WGS) entry which is preliminary data.</text>
</comment>
<accession>A0AAD7U7D5</accession>
<proteinExistence type="inferred from homology"/>
<evidence type="ECO:0000313" key="9">
    <source>
        <dbReference type="EMBL" id="KAJ8599591.1"/>
    </source>
</evidence>
<keyword evidence="7" id="KW-0157">Chromophore</keyword>
<evidence type="ECO:0000256" key="5">
    <source>
        <dbReference type="ARBA" id="ARBA00022531"/>
    </source>
</evidence>
<comment type="function">
    <text evidence="1">The light-harvesting complex (LHC) functions as a light receptor, it captures and delivers excitation energy to photosystems with which it is closely associated. Energy is transferred from the carotenoid and chlorophyll C (or B) to chlorophyll A and the photosynthetic reaction centers where it is used to synthesize ATP and reducing power.</text>
</comment>
<evidence type="ECO:0008006" key="11">
    <source>
        <dbReference type="Google" id="ProtNLM"/>
    </source>
</evidence>
<evidence type="ECO:0000313" key="10">
    <source>
        <dbReference type="Proteomes" id="UP001230188"/>
    </source>
</evidence>